<dbReference type="SUPFAM" id="SSF50978">
    <property type="entry name" value="WD40 repeat-like"/>
    <property type="match status" value="1"/>
</dbReference>
<dbReference type="InterPro" id="IPR036322">
    <property type="entry name" value="WD40_repeat_dom_sf"/>
</dbReference>
<name>A0ABZ2UW66_9CYAN</name>
<evidence type="ECO:0000256" key="1">
    <source>
        <dbReference type="PROSITE-ProRule" id="PRU00221"/>
    </source>
</evidence>
<dbReference type="Gene3D" id="2.130.10.10">
    <property type="entry name" value="YVTN repeat-like/Quinoprotein amine dehydrogenase"/>
    <property type="match status" value="1"/>
</dbReference>
<keyword evidence="3" id="KW-1185">Reference proteome</keyword>
<accession>A0ABZ2UW66</accession>
<protein>
    <submittedName>
        <fullName evidence="2">WD40 repeat domain-containing protein</fullName>
    </submittedName>
</protein>
<dbReference type="Proteomes" id="UP001483337">
    <property type="component" value="Chromosome"/>
</dbReference>
<feature type="repeat" description="WD" evidence="1">
    <location>
        <begin position="60"/>
        <end position="94"/>
    </location>
</feature>
<organism evidence="2 3">
    <name type="scientific">Okeanomitos corallinicola TIOX110</name>
    <dbReference type="NCBI Taxonomy" id="3133117"/>
    <lineage>
        <taxon>Bacteria</taxon>
        <taxon>Bacillati</taxon>
        <taxon>Cyanobacteriota</taxon>
        <taxon>Cyanophyceae</taxon>
        <taxon>Nostocales</taxon>
        <taxon>Aphanizomenonaceae</taxon>
        <taxon>Okeanomitos</taxon>
    </lineage>
</organism>
<dbReference type="PROSITE" id="PS50082">
    <property type="entry name" value="WD_REPEATS_2"/>
    <property type="match status" value="1"/>
</dbReference>
<reference evidence="2 3" key="1">
    <citation type="submission" date="2024-04" db="EMBL/GenBank/DDBJ databases">
        <title>Okeanomitos corallinicola gen. &amp; sp. nov. (Nostocales, Cyanobacteria), a new toxic marine heterocyst-forming cyanobacterium from a coral reef.</title>
        <authorList>
            <person name="Li H."/>
            <person name="Li R."/>
            <person name="Kang J."/>
            <person name="Hii K.S."/>
            <person name="Mohamed H.F."/>
            <person name="Xu X."/>
            <person name="Luo Z."/>
        </authorList>
    </citation>
    <scope>NUCLEOTIDE SEQUENCE [LARGE SCALE GENOMIC DNA]</scope>
    <source>
        <strain evidence="2 3">TIOX110</strain>
    </source>
</reference>
<evidence type="ECO:0000313" key="2">
    <source>
        <dbReference type="EMBL" id="WZB89644.1"/>
    </source>
</evidence>
<dbReference type="RefSeq" id="WP_353932542.1">
    <property type="nucleotide sequence ID" value="NZ_CP150886.1"/>
</dbReference>
<dbReference type="InterPro" id="IPR015943">
    <property type="entry name" value="WD40/YVTN_repeat-like_dom_sf"/>
</dbReference>
<dbReference type="Pfam" id="PF00400">
    <property type="entry name" value="WD40"/>
    <property type="match status" value="1"/>
</dbReference>
<dbReference type="PROSITE" id="PS50294">
    <property type="entry name" value="WD_REPEATS_REGION"/>
    <property type="match status" value="1"/>
</dbReference>
<dbReference type="InterPro" id="IPR001680">
    <property type="entry name" value="WD40_rpt"/>
</dbReference>
<gene>
    <name evidence="2" type="ORF">WJM97_08125</name>
</gene>
<dbReference type="SMART" id="SM00320">
    <property type="entry name" value="WD40"/>
    <property type="match status" value="1"/>
</dbReference>
<proteinExistence type="predicted"/>
<evidence type="ECO:0000313" key="3">
    <source>
        <dbReference type="Proteomes" id="UP001483337"/>
    </source>
</evidence>
<sequence>MNALRQFEFAQLEALMAAMHSGKELKNIVKDGRPLEKYPAFSPIYALNTIVDNIKEINQFQGHQGYVISVSFSPDGKTIATASDDNTARLWPVRYLDRALKDGCVWLQDYLQNNTGLSEEERRLCDDI</sequence>
<dbReference type="EMBL" id="CP150886">
    <property type="protein sequence ID" value="WZB89644.1"/>
    <property type="molecule type" value="Genomic_DNA"/>
</dbReference>
<keyword evidence="1" id="KW-0853">WD repeat</keyword>